<dbReference type="Proteomes" id="UP001501081">
    <property type="component" value="Unassembled WGS sequence"/>
</dbReference>
<dbReference type="RefSeq" id="WP_344764167.1">
    <property type="nucleotide sequence ID" value="NZ_BAABAK010000001.1"/>
</dbReference>
<evidence type="ECO:0000313" key="1">
    <source>
        <dbReference type="EMBL" id="GAA3950627.1"/>
    </source>
</evidence>
<evidence type="ECO:0000313" key="2">
    <source>
        <dbReference type="Proteomes" id="UP001501081"/>
    </source>
</evidence>
<dbReference type="Gene3D" id="3.40.720.10">
    <property type="entry name" value="Alkaline Phosphatase, subunit A"/>
    <property type="match status" value="1"/>
</dbReference>
<reference evidence="2" key="1">
    <citation type="journal article" date="2019" name="Int. J. Syst. Evol. Microbiol.">
        <title>The Global Catalogue of Microorganisms (GCM) 10K type strain sequencing project: providing services to taxonomists for standard genome sequencing and annotation.</title>
        <authorList>
            <consortium name="The Broad Institute Genomics Platform"/>
            <consortium name="The Broad Institute Genome Sequencing Center for Infectious Disease"/>
            <person name="Wu L."/>
            <person name="Ma J."/>
        </authorList>
    </citation>
    <scope>NUCLEOTIDE SEQUENCE [LARGE SCALE GENOMIC DNA]</scope>
    <source>
        <strain evidence="2">JCM 17338</strain>
    </source>
</reference>
<evidence type="ECO:0008006" key="3">
    <source>
        <dbReference type="Google" id="ProtNLM"/>
    </source>
</evidence>
<accession>A0ABP7NMY7</accession>
<organism evidence="1 2">
    <name type="scientific">Pedobacter ginsengiterrae</name>
    <dbReference type="NCBI Taxonomy" id="871696"/>
    <lineage>
        <taxon>Bacteria</taxon>
        <taxon>Pseudomonadati</taxon>
        <taxon>Bacteroidota</taxon>
        <taxon>Sphingobacteriia</taxon>
        <taxon>Sphingobacteriales</taxon>
        <taxon>Sphingobacteriaceae</taxon>
        <taxon>Pedobacter</taxon>
    </lineage>
</organism>
<dbReference type="SUPFAM" id="SSF53649">
    <property type="entry name" value="Alkaline phosphatase-like"/>
    <property type="match status" value="1"/>
</dbReference>
<sequence length="95" mass="11015">MLPLLLGEPQRNQHDFLYWESHEDGGRQAARLGHWKGIKEKIISNPDAPIELYDLDSNPKESKNLASTYPDIVDEIKIVMKTEHLENKTFPFNKN</sequence>
<name>A0ABP7NMY7_9SPHI</name>
<proteinExistence type="predicted"/>
<protein>
    <recommendedName>
        <fullName evidence="3">N-sulphoglucosamine sulphohydrolase C-terminal domain-containing protein</fullName>
    </recommendedName>
</protein>
<dbReference type="EMBL" id="BAABAK010000001">
    <property type="protein sequence ID" value="GAA3950627.1"/>
    <property type="molecule type" value="Genomic_DNA"/>
</dbReference>
<comment type="caution">
    <text evidence="1">The sequence shown here is derived from an EMBL/GenBank/DDBJ whole genome shotgun (WGS) entry which is preliminary data.</text>
</comment>
<gene>
    <name evidence="1" type="ORF">GCM10022246_01420</name>
</gene>
<keyword evidence="2" id="KW-1185">Reference proteome</keyword>
<dbReference type="InterPro" id="IPR017850">
    <property type="entry name" value="Alkaline_phosphatase_core_sf"/>
</dbReference>